<evidence type="ECO:0000313" key="2">
    <source>
        <dbReference type="Proteomes" id="UP000186230"/>
    </source>
</evidence>
<dbReference type="KEGG" id="gfl:GRFL_2816"/>
<proteinExistence type="predicted"/>
<gene>
    <name evidence="1" type="ORF">GRFL_2816</name>
</gene>
<organism evidence="1 2">
    <name type="scientific">Christiangramia flava JLT2011</name>
    <dbReference type="NCBI Taxonomy" id="1229726"/>
    <lineage>
        <taxon>Bacteria</taxon>
        <taxon>Pseudomonadati</taxon>
        <taxon>Bacteroidota</taxon>
        <taxon>Flavobacteriia</taxon>
        <taxon>Flavobacteriales</taxon>
        <taxon>Flavobacteriaceae</taxon>
        <taxon>Christiangramia</taxon>
    </lineage>
</organism>
<dbReference type="Proteomes" id="UP000186230">
    <property type="component" value="Chromosome"/>
</dbReference>
<dbReference type="EMBL" id="CP016359">
    <property type="protein sequence ID" value="APU69540.1"/>
    <property type="molecule type" value="Genomic_DNA"/>
</dbReference>
<keyword evidence="2" id="KW-1185">Reference proteome</keyword>
<accession>A0A1L7I7H9</accession>
<evidence type="ECO:0000313" key="1">
    <source>
        <dbReference type="EMBL" id="APU69540.1"/>
    </source>
</evidence>
<name>A0A1L7I7H9_9FLAO</name>
<dbReference type="AlphaFoldDB" id="A0A1L7I7H9"/>
<protein>
    <submittedName>
        <fullName evidence="1">Uncharacterized protein</fullName>
    </submittedName>
</protein>
<sequence length="44" mass="5084">MRGNGLGYRKLRESGRGVVGLLFSFLVSKITLFLQYPEFEMNRC</sequence>
<reference evidence="1 2" key="1">
    <citation type="submission" date="2016-07" db="EMBL/GenBank/DDBJ databases">
        <title>Multi-omics approach to identify versatile polysaccharide utilization systems of a marine flavobacterium Gramella flava.</title>
        <authorList>
            <person name="Tang K."/>
        </authorList>
    </citation>
    <scope>NUCLEOTIDE SEQUENCE [LARGE SCALE GENOMIC DNA]</scope>
    <source>
        <strain evidence="1 2">JLT2011</strain>
    </source>
</reference>